<evidence type="ECO:0008006" key="3">
    <source>
        <dbReference type="Google" id="ProtNLM"/>
    </source>
</evidence>
<keyword evidence="2" id="KW-1185">Reference proteome</keyword>
<dbReference type="InterPro" id="IPR011990">
    <property type="entry name" value="TPR-like_helical_dom_sf"/>
</dbReference>
<dbReference type="InterPro" id="IPR027417">
    <property type="entry name" value="P-loop_NTPase"/>
</dbReference>
<organism evidence="1 2">
    <name type="scientific">Sulfurimonas sediminis</name>
    <dbReference type="NCBI Taxonomy" id="2590020"/>
    <lineage>
        <taxon>Bacteria</taxon>
        <taxon>Pseudomonadati</taxon>
        <taxon>Campylobacterota</taxon>
        <taxon>Epsilonproteobacteria</taxon>
        <taxon>Campylobacterales</taxon>
        <taxon>Sulfurimonadaceae</taxon>
        <taxon>Sulfurimonas</taxon>
    </lineage>
</organism>
<dbReference type="Gene3D" id="1.25.40.10">
    <property type="entry name" value="Tetratricopeptide repeat domain"/>
    <property type="match status" value="1"/>
</dbReference>
<dbReference type="AlphaFoldDB" id="A0A7M1AYY6"/>
<evidence type="ECO:0000313" key="2">
    <source>
        <dbReference type="Proteomes" id="UP000593719"/>
    </source>
</evidence>
<dbReference type="Proteomes" id="UP000593719">
    <property type="component" value="Chromosome"/>
</dbReference>
<proteinExistence type="predicted"/>
<dbReference type="EMBL" id="CP041235">
    <property type="protein sequence ID" value="QOP42663.1"/>
    <property type="molecule type" value="Genomic_DNA"/>
</dbReference>
<gene>
    <name evidence="1" type="ORF">FJR45_01330</name>
</gene>
<dbReference type="SUPFAM" id="SSF52540">
    <property type="entry name" value="P-loop containing nucleoside triphosphate hydrolases"/>
    <property type="match status" value="1"/>
</dbReference>
<sequence length="446" mass="52276">MKQKDKKKLFLHIGTRKTATSSIQKTIYRNRKIFEKNNLYYPKNWREAHNLEIYCMFADKPENYSFNVFNNYSKQQVEENNEINRKNIISEIKNTKCKNILLSAEDASALTQKNIENLKKFINHELNITNTKIIVAVRDILSYIASDMQQLIKDGVGEVNIKLYENFYRNKIEKYINVFGRENIIVYKFEDSVEHEMGPVGYFCDILEVHKDVLSKITIEKTNEGVSDKAIDLIKYINSKVPLTNNLKLSDGRFKGDTQLLNFLSGNKFIPKKEYQERVLKQNSNDLKWLKSILNIDYTKTKVKEPYKIKYDGVFADEILDIYSSLSPLIRRLTYEYILKQLSRNTDKSDILNLQKILNHILENDIENLLDSNIVTNAKSKKPTNIIDLQKDLFENVDNLRGLAFILEKSGEIKMAYYFINEALKIRPNGPILKKKVEEYKNLLFK</sequence>
<dbReference type="Gene3D" id="3.40.50.300">
    <property type="entry name" value="P-loop containing nucleotide triphosphate hydrolases"/>
    <property type="match status" value="1"/>
</dbReference>
<protein>
    <recommendedName>
        <fullName evidence="3">Sulfotransferase domain-containing protein</fullName>
    </recommendedName>
</protein>
<name>A0A7M1AYY6_9BACT</name>
<dbReference type="KEGG" id="ssei:FJR45_01330"/>
<dbReference type="RefSeq" id="WP_193151020.1">
    <property type="nucleotide sequence ID" value="NZ_CP041235.1"/>
</dbReference>
<accession>A0A7M1AYY6</accession>
<evidence type="ECO:0000313" key="1">
    <source>
        <dbReference type="EMBL" id="QOP42663.1"/>
    </source>
</evidence>
<reference evidence="1 2" key="1">
    <citation type="submission" date="2019-06" db="EMBL/GenBank/DDBJ databases">
        <title>Sulfurimonas gotlandica sp. nov., a chemoautotrophic and psychrotolerant epsilonproteobacterium isolated from a pelagic redoxcline, and an emended description of the genus Sulfurimonas.</title>
        <authorList>
            <person name="Wang S."/>
            <person name="Jiang L."/>
            <person name="Shao Z."/>
        </authorList>
    </citation>
    <scope>NUCLEOTIDE SEQUENCE [LARGE SCALE GENOMIC DNA]</scope>
    <source>
        <strain evidence="1 2">S2-6</strain>
    </source>
</reference>